<dbReference type="EMBL" id="QJKJ01016884">
    <property type="protein sequence ID" value="RDX60420.1"/>
    <property type="molecule type" value="Genomic_DNA"/>
</dbReference>
<feature type="coiled-coil region" evidence="1">
    <location>
        <begin position="138"/>
        <end position="172"/>
    </location>
</feature>
<gene>
    <name evidence="3" type="ORF">CR513_61440</name>
</gene>
<feature type="non-terminal residue" evidence="3">
    <location>
        <position position="1"/>
    </location>
</feature>
<evidence type="ECO:0000259" key="2">
    <source>
        <dbReference type="Pfam" id="PF24924"/>
    </source>
</evidence>
<dbReference type="InterPro" id="IPR056647">
    <property type="entry name" value="DUF7745"/>
</dbReference>
<comment type="caution">
    <text evidence="3">The sequence shown here is derived from an EMBL/GenBank/DDBJ whole genome shotgun (WGS) entry which is preliminary data.</text>
</comment>
<dbReference type="OrthoDB" id="1460580at2759"/>
<dbReference type="PANTHER" id="PTHR48154:SF1">
    <property type="entry name" value="PROTEIN, PUTATIVE-RELATED"/>
    <property type="match status" value="1"/>
</dbReference>
<dbReference type="Pfam" id="PF24924">
    <property type="entry name" value="DUF7745"/>
    <property type="match status" value="1"/>
</dbReference>
<sequence>MIKEEWARKLDEASEKSIRWYPHGMKGSTSSSGARGTQVAINYNPELTVRQAGYPIITPPREEALTPFLLPWPEARKGIHYRKIRRAWNNLIKKGTTEKLRSCGASPEYRQWVEKRAKELKLPWDKSLSQDPSTQPYEVQETLEVEKLKRSLDQTKAERAHWKRKLEEALEEIHHEKHLNDKITKKARTEHDAHLRIGSYLKVADQEMCARRVERDQVTKDKEQLERALLDGQRREAEQQEQLHQLQGKLRLLEEELTRANLSKELLKEQERKILLEAVQARSKAEAEEARLKETIQGLKQTAEGWKRRCKDIADSAEEQVNAATAETASWKDKFFKLASLANQALKDIPRGLKAREGMVGFIKMPREITSFLDLCRGFYDQLKARVAAP</sequence>
<keyword evidence="1" id="KW-0175">Coiled coil</keyword>
<dbReference type="Proteomes" id="UP000257109">
    <property type="component" value="Unassembled WGS sequence"/>
</dbReference>
<feature type="coiled-coil region" evidence="1">
    <location>
        <begin position="215"/>
        <end position="334"/>
    </location>
</feature>
<feature type="domain" description="DUF7745" evidence="2">
    <location>
        <begin position="3"/>
        <end position="118"/>
    </location>
</feature>
<keyword evidence="4" id="KW-1185">Reference proteome</keyword>
<protein>
    <recommendedName>
        <fullName evidence="2">DUF7745 domain-containing protein</fullName>
    </recommendedName>
</protein>
<dbReference type="PANTHER" id="PTHR48154">
    <property type="entry name" value="PROTEIN, PUTATIVE-RELATED"/>
    <property type="match status" value="1"/>
</dbReference>
<accession>A0A371E2Z8</accession>
<organism evidence="3 4">
    <name type="scientific">Mucuna pruriens</name>
    <name type="common">Velvet bean</name>
    <name type="synonym">Dolichos pruriens</name>
    <dbReference type="NCBI Taxonomy" id="157652"/>
    <lineage>
        <taxon>Eukaryota</taxon>
        <taxon>Viridiplantae</taxon>
        <taxon>Streptophyta</taxon>
        <taxon>Embryophyta</taxon>
        <taxon>Tracheophyta</taxon>
        <taxon>Spermatophyta</taxon>
        <taxon>Magnoliopsida</taxon>
        <taxon>eudicotyledons</taxon>
        <taxon>Gunneridae</taxon>
        <taxon>Pentapetalae</taxon>
        <taxon>rosids</taxon>
        <taxon>fabids</taxon>
        <taxon>Fabales</taxon>
        <taxon>Fabaceae</taxon>
        <taxon>Papilionoideae</taxon>
        <taxon>50 kb inversion clade</taxon>
        <taxon>NPAAA clade</taxon>
        <taxon>indigoferoid/millettioid clade</taxon>
        <taxon>Phaseoleae</taxon>
        <taxon>Mucuna</taxon>
    </lineage>
</organism>
<evidence type="ECO:0000313" key="4">
    <source>
        <dbReference type="Proteomes" id="UP000257109"/>
    </source>
</evidence>
<name>A0A371E2Z8_MUCPR</name>
<evidence type="ECO:0000256" key="1">
    <source>
        <dbReference type="SAM" id="Coils"/>
    </source>
</evidence>
<evidence type="ECO:0000313" key="3">
    <source>
        <dbReference type="EMBL" id="RDX60420.1"/>
    </source>
</evidence>
<proteinExistence type="predicted"/>
<reference evidence="3" key="1">
    <citation type="submission" date="2018-05" db="EMBL/GenBank/DDBJ databases">
        <title>Draft genome of Mucuna pruriens seed.</title>
        <authorList>
            <person name="Nnadi N.E."/>
            <person name="Vos R."/>
            <person name="Hasami M.H."/>
            <person name="Devisetty U.K."/>
            <person name="Aguiy J.C."/>
        </authorList>
    </citation>
    <scope>NUCLEOTIDE SEQUENCE [LARGE SCALE GENOMIC DNA]</scope>
    <source>
        <strain evidence="3">JCA_2017</strain>
    </source>
</reference>
<dbReference type="AlphaFoldDB" id="A0A371E2Z8"/>